<evidence type="ECO:0000256" key="7">
    <source>
        <dbReference type="RuleBase" id="RU363032"/>
    </source>
</evidence>
<dbReference type="InterPro" id="IPR035906">
    <property type="entry name" value="MetI-like_sf"/>
</dbReference>
<feature type="transmembrane region" description="Helical" evidence="7">
    <location>
        <begin position="280"/>
        <end position="305"/>
    </location>
</feature>
<comment type="similarity">
    <text evidence="7">Belongs to the binding-protein-dependent transport system permease family.</text>
</comment>
<sequence>MFAYLIKRLLWLIPLLLFLSIFIFFIMKLAPGDPALILAGEQASDETIQQIKVKYALDKPFYIQYFRIMKSFFQGELKSIYYKQSVLSLVIKRLPATLELGFTALFIAVVVAIPIGIISAVKRKSFFDYFSMFAALFGVSIPVFYTGIVLIYIFAVKLKILPASGYGGHLWTLKGLKHVIMPALTLSFVLMGSTTRLTRSAMLDVIAEDYIRTARAKGVQETRVVLVHALNNALIPIVTNVGNQVARIFAGAVLTETVFAWPGVGRLAVKAIFRRDEPMVFACVLFLATIYVIVNLIIDLSYVLINPQIKYD</sequence>
<name>A0A4R8GW67_9FIRM</name>
<evidence type="ECO:0000256" key="2">
    <source>
        <dbReference type="ARBA" id="ARBA00022448"/>
    </source>
</evidence>
<keyword evidence="10" id="KW-1185">Reference proteome</keyword>
<evidence type="ECO:0000313" key="10">
    <source>
        <dbReference type="Proteomes" id="UP000295832"/>
    </source>
</evidence>
<keyword evidence="6 7" id="KW-0472">Membrane</keyword>
<evidence type="ECO:0000256" key="4">
    <source>
        <dbReference type="ARBA" id="ARBA00022692"/>
    </source>
</evidence>
<evidence type="ECO:0000256" key="3">
    <source>
        <dbReference type="ARBA" id="ARBA00022475"/>
    </source>
</evidence>
<dbReference type="Pfam" id="PF19300">
    <property type="entry name" value="BPD_transp_1_N"/>
    <property type="match status" value="1"/>
</dbReference>
<feature type="domain" description="ABC transmembrane type-1" evidence="8">
    <location>
        <begin position="94"/>
        <end position="302"/>
    </location>
</feature>
<comment type="caution">
    <text evidence="9">The sequence shown here is derived from an EMBL/GenBank/DDBJ whole genome shotgun (WGS) entry which is preliminary data.</text>
</comment>
<dbReference type="EMBL" id="SOEG01000041">
    <property type="protein sequence ID" value="TDX46463.1"/>
    <property type="molecule type" value="Genomic_DNA"/>
</dbReference>
<protein>
    <submittedName>
        <fullName evidence="9">Peptide/nickel transport system permease protein</fullName>
    </submittedName>
</protein>
<evidence type="ECO:0000256" key="6">
    <source>
        <dbReference type="ARBA" id="ARBA00023136"/>
    </source>
</evidence>
<dbReference type="PANTHER" id="PTHR43163:SF6">
    <property type="entry name" value="DIPEPTIDE TRANSPORT SYSTEM PERMEASE PROTEIN DPPB-RELATED"/>
    <property type="match status" value="1"/>
</dbReference>
<dbReference type="GO" id="GO:0005886">
    <property type="term" value="C:plasma membrane"/>
    <property type="evidence" value="ECO:0007669"/>
    <property type="project" value="UniProtKB-SubCell"/>
</dbReference>
<evidence type="ECO:0000313" key="9">
    <source>
        <dbReference type="EMBL" id="TDX46463.1"/>
    </source>
</evidence>
<feature type="transmembrane region" description="Helical" evidence="7">
    <location>
        <begin position="100"/>
        <end position="121"/>
    </location>
</feature>
<dbReference type="InterPro" id="IPR045621">
    <property type="entry name" value="BPD_transp_1_N"/>
</dbReference>
<accession>A0A4R8GW67</accession>
<organism evidence="9 10">
    <name type="scientific">Orenia marismortui</name>
    <dbReference type="NCBI Taxonomy" id="46469"/>
    <lineage>
        <taxon>Bacteria</taxon>
        <taxon>Bacillati</taxon>
        <taxon>Bacillota</taxon>
        <taxon>Clostridia</taxon>
        <taxon>Halanaerobiales</taxon>
        <taxon>Halobacteroidaceae</taxon>
        <taxon>Orenia</taxon>
    </lineage>
</organism>
<dbReference type="Gene3D" id="1.10.3720.10">
    <property type="entry name" value="MetI-like"/>
    <property type="match status" value="1"/>
</dbReference>
<evidence type="ECO:0000256" key="1">
    <source>
        <dbReference type="ARBA" id="ARBA00004651"/>
    </source>
</evidence>
<proteinExistence type="inferred from homology"/>
<keyword evidence="5 7" id="KW-1133">Transmembrane helix</keyword>
<dbReference type="SUPFAM" id="SSF161098">
    <property type="entry name" value="MetI-like"/>
    <property type="match status" value="1"/>
</dbReference>
<dbReference type="AlphaFoldDB" id="A0A4R8GW67"/>
<dbReference type="CDD" id="cd06261">
    <property type="entry name" value="TM_PBP2"/>
    <property type="match status" value="1"/>
</dbReference>
<dbReference type="PANTHER" id="PTHR43163">
    <property type="entry name" value="DIPEPTIDE TRANSPORT SYSTEM PERMEASE PROTEIN DPPB-RELATED"/>
    <property type="match status" value="1"/>
</dbReference>
<dbReference type="STRING" id="926561.GCA_000379025_02481"/>
<dbReference type="Proteomes" id="UP000295832">
    <property type="component" value="Unassembled WGS sequence"/>
</dbReference>
<evidence type="ECO:0000259" key="8">
    <source>
        <dbReference type="PROSITE" id="PS50928"/>
    </source>
</evidence>
<dbReference type="Pfam" id="PF00528">
    <property type="entry name" value="BPD_transp_1"/>
    <property type="match status" value="1"/>
</dbReference>
<dbReference type="RefSeq" id="WP_134118761.1">
    <property type="nucleotide sequence ID" value="NZ_SOEG01000041.1"/>
</dbReference>
<dbReference type="InterPro" id="IPR000515">
    <property type="entry name" value="MetI-like"/>
</dbReference>
<keyword evidence="4 7" id="KW-0812">Transmembrane</keyword>
<keyword evidence="2 7" id="KW-0813">Transport</keyword>
<dbReference type="PROSITE" id="PS50928">
    <property type="entry name" value="ABC_TM1"/>
    <property type="match status" value="1"/>
</dbReference>
<feature type="transmembrane region" description="Helical" evidence="7">
    <location>
        <begin position="133"/>
        <end position="155"/>
    </location>
</feature>
<feature type="transmembrane region" description="Helical" evidence="7">
    <location>
        <begin position="9"/>
        <end position="27"/>
    </location>
</feature>
<dbReference type="GO" id="GO:0071916">
    <property type="term" value="F:dipeptide transmembrane transporter activity"/>
    <property type="evidence" value="ECO:0007669"/>
    <property type="project" value="TreeGrafter"/>
</dbReference>
<gene>
    <name evidence="9" type="ORF">C7959_14122</name>
</gene>
<feature type="transmembrane region" description="Helical" evidence="7">
    <location>
        <begin position="175"/>
        <end position="193"/>
    </location>
</feature>
<keyword evidence="3" id="KW-1003">Cell membrane</keyword>
<comment type="subcellular location">
    <subcellularLocation>
        <location evidence="1 7">Cell membrane</location>
        <topology evidence="1 7">Multi-pass membrane protein</topology>
    </subcellularLocation>
</comment>
<reference evidence="9 10" key="1">
    <citation type="submission" date="2019-03" db="EMBL/GenBank/DDBJ databases">
        <title>Subsurface microbial communities from deep shales in Ohio and West Virginia, USA.</title>
        <authorList>
            <person name="Wrighton K."/>
        </authorList>
    </citation>
    <scope>NUCLEOTIDE SEQUENCE [LARGE SCALE GENOMIC DNA]</scope>
    <source>
        <strain evidence="9 10">MSL 6dP</strain>
    </source>
</reference>
<evidence type="ECO:0000256" key="5">
    <source>
        <dbReference type="ARBA" id="ARBA00022989"/>
    </source>
</evidence>